<comment type="caution">
    <text evidence="1">The sequence shown here is derived from an EMBL/GenBank/DDBJ whole genome shotgun (WGS) entry which is preliminary data.</text>
</comment>
<evidence type="ECO:0008006" key="3">
    <source>
        <dbReference type="Google" id="ProtNLM"/>
    </source>
</evidence>
<accession>A0AAV9GSC1</accession>
<protein>
    <recommendedName>
        <fullName evidence="3">F-box domain-containing protein</fullName>
    </recommendedName>
</protein>
<dbReference type="Proteomes" id="UP001321760">
    <property type="component" value="Unassembled WGS sequence"/>
</dbReference>
<keyword evidence="2" id="KW-1185">Reference proteome</keyword>
<reference evidence="1" key="1">
    <citation type="journal article" date="2023" name="Mol. Phylogenet. Evol.">
        <title>Genome-scale phylogeny and comparative genomics of the fungal order Sordariales.</title>
        <authorList>
            <person name="Hensen N."/>
            <person name="Bonometti L."/>
            <person name="Westerberg I."/>
            <person name="Brannstrom I.O."/>
            <person name="Guillou S."/>
            <person name="Cros-Aarteil S."/>
            <person name="Calhoun S."/>
            <person name="Haridas S."/>
            <person name="Kuo A."/>
            <person name="Mondo S."/>
            <person name="Pangilinan J."/>
            <person name="Riley R."/>
            <person name="LaButti K."/>
            <person name="Andreopoulos B."/>
            <person name="Lipzen A."/>
            <person name="Chen C."/>
            <person name="Yan M."/>
            <person name="Daum C."/>
            <person name="Ng V."/>
            <person name="Clum A."/>
            <person name="Steindorff A."/>
            <person name="Ohm R.A."/>
            <person name="Martin F."/>
            <person name="Silar P."/>
            <person name="Natvig D.O."/>
            <person name="Lalanne C."/>
            <person name="Gautier V."/>
            <person name="Ament-Velasquez S.L."/>
            <person name="Kruys A."/>
            <person name="Hutchinson M.I."/>
            <person name="Powell A.J."/>
            <person name="Barry K."/>
            <person name="Miller A.N."/>
            <person name="Grigoriev I.V."/>
            <person name="Debuchy R."/>
            <person name="Gladieux P."/>
            <person name="Hiltunen Thoren M."/>
            <person name="Johannesson H."/>
        </authorList>
    </citation>
    <scope>NUCLEOTIDE SEQUENCE</scope>
    <source>
        <strain evidence="1">PSN243</strain>
    </source>
</reference>
<gene>
    <name evidence="1" type="ORF">QBC34DRAFT_458607</name>
</gene>
<evidence type="ECO:0000313" key="1">
    <source>
        <dbReference type="EMBL" id="KAK4451142.1"/>
    </source>
</evidence>
<dbReference type="EMBL" id="MU865929">
    <property type="protein sequence ID" value="KAK4451142.1"/>
    <property type="molecule type" value="Genomic_DNA"/>
</dbReference>
<organism evidence="1 2">
    <name type="scientific">Podospora aff. communis PSN243</name>
    <dbReference type="NCBI Taxonomy" id="3040156"/>
    <lineage>
        <taxon>Eukaryota</taxon>
        <taxon>Fungi</taxon>
        <taxon>Dikarya</taxon>
        <taxon>Ascomycota</taxon>
        <taxon>Pezizomycotina</taxon>
        <taxon>Sordariomycetes</taxon>
        <taxon>Sordariomycetidae</taxon>
        <taxon>Sordariales</taxon>
        <taxon>Podosporaceae</taxon>
        <taxon>Podospora</taxon>
    </lineage>
</organism>
<reference evidence="1" key="2">
    <citation type="submission" date="2023-05" db="EMBL/GenBank/DDBJ databases">
        <authorList>
            <consortium name="Lawrence Berkeley National Laboratory"/>
            <person name="Steindorff A."/>
            <person name="Hensen N."/>
            <person name="Bonometti L."/>
            <person name="Westerberg I."/>
            <person name="Brannstrom I.O."/>
            <person name="Guillou S."/>
            <person name="Cros-Aarteil S."/>
            <person name="Calhoun S."/>
            <person name="Haridas S."/>
            <person name="Kuo A."/>
            <person name="Mondo S."/>
            <person name="Pangilinan J."/>
            <person name="Riley R."/>
            <person name="Labutti K."/>
            <person name="Andreopoulos B."/>
            <person name="Lipzen A."/>
            <person name="Chen C."/>
            <person name="Yanf M."/>
            <person name="Daum C."/>
            <person name="Ng V."/>
            <person name="Clum A."/>
            <person name="Ohm R."/>
            <person name="Martin F."/>
            <person name="Silar P."/>
            <person name="Natvig D."/>
            <person name="Lalanne C."/>
            <person name="Gautier V."/>
            <person name="Ament-Velasquez S.L."/>
            <person name="Kruys A."/>
            <person name="Hutchinson M.I."/>
            <person name="Powell A.J."/>
            <person name="Barry K."/>
            <person name="Miller A.N."/>
            <person name="Grigoriev I.V."/>
            <person name="Debuchy R."/>
            <person name="Gladieux P."/>
            <person name="Thoren M.H."/>
            <person name="Johannesson H."/>
        </authorList>
    </citation>
    <scope>NUCLEOTIDE SEQUENCE</scope>
    <source>
        <strain evidence="1">PSN243</strain>
    </source>
</reference>
<evidence type="ECO:0000313" key="2">
    <source>
        <dbReference type="Proteomes" id="UP001321760"/>
    </source>
</evidence>
<name>A0AAV9GSC1_9PEZI</name>
<sequence length="451" mass="51791">MAPNIEDIPAEMHLAILCSLSDLASLSNLIRASPAAYRVFNQNAYIVFMTTLQTCESTSDEAKAHIEAIAHLRTNFKFCPRPIHNLFDFSRLAFPDGSRQLGGRHPIRLKWRKRDPRGERYRAISAAGTSLPKKMPVSVFHGLLADASRIRRLVNLFFVDHLERLRGAQFAEPVEASFYFSQSEEQQMAWKVHPTPRRYFPKLDRPITRCEHDRVTRAAWRLQLMRDLRATTNVRLQKRLGGPDNRIPNSDDDCVISDVYYLWPDGGIFARYEREEMNTFAEWLGVEMWMSMPSASFWLPDLRQALRQKESDPRALLPTVGASSGYHVPPVDPERVVQDFDPQDPNASHGWFFFKQQLTNFARSPFRFAKFLFHLFRPLGMAIWSTERLNDMGLLPSTLLPPGSAPPHVSALLCPGTCEEWSRVFFAWRSLLAPDEQASVQRYSELFASFS</sequence>
<proteinExistence type="predicted"/>
<dbReference type="AlphaFoldDB" id="A0AAV9GSC1"/>